<sequence length="116" mass="13751">KMILPGKTTKQEILLWFGPPLAIARKGKVMKLPPPAGGEEHPDEVRWETFLRLFSPKHELTSFHSIYYYHYAESETEPVYFVYADRAEKKLVIDKLWILINQQTGIVEDYIFRRQR</sequence>
<dbReference type="AlphaFoldDB" id="A0A0S7XMU9"/>
<protein>
    <submittedName>
        <fullName evidence="1">Uncharacterized protein</fullName>
    </submittedName>
</protein>
<evidence type="ECO:0000313" key="2">
    <source>
        <dbReference type="Proteomes" id="UP000051861"/>
    </source>
</evidence>
<accession>A0A0S7XMU9</accession>
<reference evidence="1 2" key="1">
    <citation type="journal article" date="2015" name="Microbiome">
        <title>Genomic resolution of linkages in carbon, nitrogen, and sulfur cycling among widespread estuary sediment bacteria.</title>
        <authorList>
            <person name="Baker B.J."/>
            <person name="Lazar C.S."/>
            <person name="Teske A.P."/>
            <person name="Dick G.J."/>
        </authorList>
    </citation>
    <scope>NUCLEOTIDE SEQUENCE [LARGE SCALE GENOMIC DNA]</scope>
    <source>
        <strain evidence="1">DG_54_3</strain>
    </source>
</reference>
<proteinExistence type="predicted"/>
<organism evidence="1 2">
    <name type="scientific">candidate division WOR-1 bacterium DG_54_3</name>
    <dbReference type="NCBI Taxonomy" id="1703775"/>
    <lineage>
        <taxon>Bacteria</taxon>
        <taxon>Bacillati</taxon>
        <taxon>Saganbacteria</taxon>
    </lineage>
</organism>
<comment type="caution">
    <text evidence="1">The sequence shown here is derived from an EMBL/GenBank/DDBJ whole genome shotgun (WGS) entry which is preliminary data.</text>
</comment>
<dbReference type="Proteomes" id="UP000051861">
    <property type="component" value="Unassembled WGS sequence"/>
</dbReference>
<evidence type="ECO:0000313" key="1">
    <source>
        <dbReference type="EMBL" id="KPJ63567.1"/>
    </source>
</evidence>
<name>A0A0S7XMU9_UNCSA</name>
<dbReference type="EMBL" id="LIZX01000230">
    <property type="protein sequence ID" value="KPJ63567.1"/>
    <property type="molecule type" value="Genomic_DNA"/>
</dbReference>
<feature type="non-terminal residue" evidence="1">
    <location>
        <position position="1"/>
    </location>
</feature>
<gene>
    <name evidence="1" type="ORF">AMJ44_14265</name>
</gene>